<organism evidence="1">
    <name type="scientific">Ceratitis capitata</name>
    <name type="common">Mediterranean fruit fly</name>
    <name type="synonym">Tephritis capitata</name>
    <dbReference type="NCBI Taxonomy" id="7213"/>
    <lineage>
        <taxon>Eukaryota</taxon>
        <taxon>Metazoa</taxon>
        <taxon>Ecdysozoa</taxon>
        <taxon>Arthropoda</taxon>
        <taxon>Hexapoda</taxon>
        <taxon>Insecta</taxon>
        <taxon>Pterygota</taxon>
        <taxon>Neoptera</taxon>
        <taxon>Endopterygota</taxon>
        <taxon>Diptera</taxon>
        <taxon>Brachycera</taxon>
        <taxon>Muscomorpha</taxon>
        <taxon>Tephritoidea</taxon>
        <taxon>Tephritidae</taxon>
        <taxon>Ceratitis</taxon>
        <taxon>Ceratitis</taxon>
    </lineage>
</organism>
<reference evidence="1" key="2">
    <citation type="journal article" date="2014" name="BMC Genomics">
        <title>A genomic perspective to assessing quality of mass-reared SIT flies used in Mediterranean fruit fly (Ceratitis capitata) eradication in California.</title>
        <authorList>
            <person name="Calla B."/>
            <person name="Hall B."/>
            <person name="Hou S."/>
            <person name="Geib S.M."/>
        </authorList>
    </citation>
    <scope>NUCLEOTIDE SEQUENCE</scope>
</reference>
<sequence length="117" mass="13485">MHTVHAATSGVGKSQESLHGKHIGSYILFDFRQMCRQQCNVRIQCAWQERSYGESRSNSVWGEWWWVVGCFVGCGVKVAAHMEKNSSAMPQTMAKLWRKAIQQQTINNNNQQREQQQ</sequence>
<accession>W8BCT0</accession>
<reference evidence="1" key="1">
    <citation type="submission" date="2013-07" db="EMBL/GenBank/DDBJ databases">
        <authorList>
            <person name="Geib S."/>
        </authorList>
    </citation>
    <scope>NUCLEOTIDE SEQUENCE</scope>
</reference>
<name>W8BCT0_CERCA</name>
<dbReference type="AlphaFoldDB" id="W8BCT0"/>
<protein>
    <submittedName>
        <fullName evidence="1">Uncharacterized protein</fullName>
    </submittedName>
</protein>
<proteinExistence type="evidence at transcript level"/>
<dbReference type="EMBL" id="GAMC01011722">
    <property type="protein sequence ID" value="JAB94833.1"/>
    <property type="molecule type" value="mRNA"/>
</dbReference>
<evidence type="ECO:0000313" key="1">
    <source>
        <dbReference type="EMBL" id="JAB94833.1"/>
    </source>
</evidence>